<keyword evidence="1" id="KW-1133">Transmembrane helix</keyword>
<feature type="transmembrane region" description="Helical" evidence="1">
    <location>
        <begin position="228"/>
        <end position="248"/>
    </location>
</feature>
<evidence type="ECO:0000256" key="1">
    <source>
        <dbReference type="SAM" id="Phobius"/>
    </source>
</evidence>
<keyword evidence="3" id="KW-1185">Reference proteome</keyword>
<feature type="transmembrane region" description="Helical" evidence="1">
    <location>
        <begin position="182"/>
        <end position="208"/>
    </location>
</feature>
<dbReference type="RefSeq" id="WP_087618526.1">
    <property type="nucleotide sequence ID" value="NZ_JAFBEY010000013.1"/>
</dbReference>
<keyword evidence="1" id="KW-0472">Membrane</keyword>
<reference evidence="2 3" key="1">
    <citation type="journal article" date="2017" name="Int. J. Syst. Evol. Microbiol.">
        <title>Solibacillus kalamii sp. nov., isolated from a high-efficiency particulate arrestance filter system used in the International Space Station.</title>
        <authorList>
            <person name="Checinska Sielaff A."/>
            <person name="Kumar R.M."/>
            <person name="Pal D."/>
            <person name="Mayilraj S."/>
            <person name="Venkateswaran K."/>
        </authorList>
    </citation>
    <scope>NUCLEOTIDE SEQUENCE [LARGE SCALE GENOMIC DNA]</scope>
    <source>
        <strain evidence="2 3">ISSFR-015</strain>
    </source>
</reference>
<dbReference type="PANTHER" id="PTHR43471">
    <property type="entry name" value="ABC TRANSPORTER PERMEASE"/>
    <property type="match status" value="1"/>
</dbReference>
<sequence>MQQFKALLLKEWRESVRSFKIIWIPLVFVLLGISDPLMNYFMEDILQAVGNMPDGFMMTMPELQPADLLMASTGQFQSIGLLVLITAFIGSVSRERQNGTATLLYVRPMSFTALFFSKWIVASTIAILSALAGYAGSMYYTVLLYGTVDLSKFLAMLGTYCVWLMLVMALTVAMSASFQTSVAAAITIILIPVGLLIDTLIGSFWSVTPWKLAQYGTGLLTDSVLMENYWYTLLVVLILIFVIVLLGIKMSKENIRYLKV</sequence>
<keyword evidence="1" id="KW-0812">Transmembrane</keyword>
<feature type="transmembrane region" description="Helical" evidence="1">
    <location>
        <begin position="68"/>
        <end position="90"/>
    </location>
</feature>
<evidence type="ECO:0000313" key="3">
    <source>
        <dbReference type="Proteomes" id="UP000196594"/>
    </source>
</evidence>
<dbReference type="EMBL" id="NHNT01000016">
    <property type="protein sequence ID" value="OUZ37504.1"/>
    <property type="molecule type" value="Genomic_DNA"/>
</dbReference>
<proteinExistence type="predicted"/>
<feature type="transmembrane region" description="Helical" evidence="1">
    <location>
        <begin position="111"/>
        <end position="133"/>
    </location>
</feature>
<accession>A0ABX3ZCR2</accession>
<name>A0ABX3ZCR2_9BACL</name>
<comment type="caution">
    <text evidence="2">The sequence shown here is derived from an EMBL/GenBank/DDBJ whole genome shotgun (WGS) entry which is preliminary data.</text>
</comment>
<organism evidence="2 3">
    <name type="scientific">Solibacillus kalamii</name>
    <dbReference type="NCBI Taxonomy" id="1748298"/>
    <lineage>
        <taxon>Bacteria</taxon>
        <taxon>Bacillati</taxon>
        <taxon>Bacillota</taxon>
        <taxon>Bacilli</taxon>
        <taxon>Bacillales</taxon>
        <taxon>Caryophanaceae</taxon>
        <taxon>Solibacillus</taxon>
    </lineage>
</organism>
<feature type="transmembrane region" description="Helical" evidence="1">
    <location>
        <begin position="153"/>
        <end position="175"/>
    </location>
</feature>
<evidence type="ECO:0000313" key="2">
    <source>
        <dbReference type="EMBL" id="OUZ37504.1"/>
    </source>
</evidence>
<dbReference type="Pfam" id="PF12679">
    <property type="entry name" value="ABC2_membrane_2"/>
    <property type="match status" value="1"/>
</dbReference>
<protein>
    <submittedName>
        <fullName evidence="2">ABC transporter permease</fullName>
    </submittedName>
</protein>
<gene>
    <name evidence="2" type="ORF">CBM15_17880</name>
</gene>
<dbReference type="Proteomes" id="UP000196594">
    <property type="component" value="Unassembled WGS sequence"/>
</dbReference>
<feature type="transmembrane region" description="Helical" evidence="1">
    <location>
        <begin position="21"/>
        <end position="42"/>
    </location>
</feature>